<evidence type="ECO:0000256" key="4">
    <source>
        <dbReference type="ARBA" id="ARBA00022737"/>
    </source>
</evidence>
<evidence type="ECO:0000259" key="9">
    <source>
        <dbReference type="PROSITE" id="PS50893"/>
    </source>
</evidence>
<gene>
    <name evidence="10" type="ORF">BXY41_115120</name>
</gene>
<feature type="domain" description="ABC transporter" evidence="9">
    <location>
        <begin position="261"/>
        <end position="503"/>
    </location>
</feature>
<dbReference type="RefSeq" id="WP_104439183.1">
    <property type="nucleotide sequence ID" value="NZ_PTJA01000015.1"/>
</dbReference>
<reference evidence="10 11" key="1">
    <citation type="submission" date="2018-02" db="EMBL/GenBank/DDBJ databases">
        <title>Genomic Encyclopedia of Archaeal and Bacterial Type Strains, Phase II (KMG-II): from individual species to whole genera.</title>
        <authorList>
            <person name="Goeker M."/>
        </authorList>
    </citation>
    <scope>NUCLEOTIDE SEQUENCE [LARGE SCALE GENOMIC DNA]</scope>
    <source>
        <strain evidence="10 11">DSM 3808</strain>
    </source>
</reference>
<dbReference type="PROSITE" id="PS50893">
    <property type="entry name" value="ABC_TRANSPORTER_2"/>
    <property type="match status" value="2"/>
</dbReference>
<dbReference type="CDD" id="cd03216">
    <property type="entry name" value="ABC_Carb_Monos_I"/>
    <property type="match status" value="1"/>
</dbReference>
<evidence type="ECO:0000256" key="7">
    <source>
        <dbReference type="ARBA" id="ARBA00022967"/>
    </source>
</evidence>
<dbReference type="PANTHER" id="PTHR43790:SF3">
    <property type="entry name" value="D-ALLOSE IMPORT ATP-BINDING PROTEIN ALSA-RELATED"/>
    <property type="match status" value="1"/>
</dbReference>
<dbReference type="EMBL" id="PTJA01000015">
    <property type="protein sequence ID" value="PPK78446.1"/>
    <property type="molecule type" value="Genomic_DNA"/>
</dbReference>
<dbReference type="InterPro" id="IPR017871">
    <property type="entry name" value="ABC_transporter-like_CS"/>
</dbReference>
<dbReference type="GO" id="GO:0016887">
    <property type="term" value="F:ATP hydrolysis activity"/>
    <property type="evidence" value="ECO:0007669"/>
    <property type="project" value="InterPro"/>
</dbReference>
<evidence type="ECO:0000256" key="3">
    <source>
        <dbReference type="ARBA" id="ARBA00022597"/>
    </source>
</evidence>
<dbReference type="Pfam" id="PF00005">
    <property type="entry name" value="ABC_tran"/>
    <property type="match status" value="2"/>
</dbReference>
<evidence type="ECO:0000313" key="11">
    <source>
        <dbReference type="Proteomes" id="UP000237749"/>
    </source>
</evidence>
<dbReference type="InterPro" id="IPR003593">
    <property type="entry name" value="AAA+_ATPase"/>
</dbReference>
<protein>
    <submittedName>
        <fullName evidence="10">Monosaccharide ABC transporter ATP-binding protein (CUT2 family)</fullName>
    </submittedName>
</protein>
<dbReference type="GO" id="GO:0005524">
    <property type="term" value="F:ATP binding"/>
    <property type="evidence" value="ECO:0007669"/>
    <property type="project" value="UniProtKB-KW"/>
</dbReference>
<organism evidence="10 11">
    <name type="scientific">Lacrimispora xylanisolvens</name>
    <dbReference type="NCBI Taxonomy" id="384636"/>
    <lineage>
        <taxon>Bacteria</taxon>
        <taxon>Bacillati</taxon>
        <taxon>Bacillota</taxon>
        <taxon>Clostridia</taxon>
        <taxon>Lachnospirales</taxon>
        <taxon>Lachnospiraceae</taxon>
        <taxon>Lacrimispora</taxon>
    </lineage>
</organism>
<keyword evidence="8" id="KW-0472">Membrane</keyword>
<dbReference type="OrthoDB" id="9801987at2"/>
<dbReference type="InterPro" id="IPR027417">
    <property type="entry name" value="P-loop_NTPase"/>
</dbReference>
<evidence type="ECO:0000256" key="5">
    <source>
        <dbReference type="ARBA" id="ARBA00022741"/>
    </source>
</evidence>
<keyword evidence="3" id="KW-0762">Sugar transport</keyword>
<dbReference type="AlphaFoldDB" id="A0A2S6HLV9"/>
<accession>A0A2S6HLV9</accession>
<keyword evidence="2" id="KW-1003">Cell membrane</keyword>
<keyword evidence="5" id="KW-0547">Nucleotide-binding</keyword>
<comment type="caution">
    <text evidence="10">The sequence shown here is derived from an EMBL/GenBank/DDBJ whole genome shotgun (WGS) entry which is preliminary data.</text>
</comment>
<dbReference type="PROSITE" id="PS00211">
    <property type="entry name" value="ABC_TRANSPORTER_1"/>
    <property type="match status" value="1"/>
</dbReference>
<proteinExistence type="predicted"/>
<dbReference type="PANTHER" id="PTHR43790">
    <property type="entry name" value="CARBOHYDRATE TRANSPORT ATP-BINDING PROTEIN MG119-RELATED"/>
    <property type="match status" value="1"/>
</dbReference>
<dbReference type="InterPro" id="IPR050107">
    <property type="entry name" value="ABC_carbohydrate_import_ATPase"/>
</dbReference>
<dbReference type="SUPFAM" id="SSF52540">
    <property type="entry name" value="P-loop containing nucleoside triphosphate hydrolases"/>
    <property type="match status" value="2"/>
</dbReference>
<dbReference type="Proteomes" id="UP000237749">
    <property type="component" value="Unassembled WGS sequence"/>
</dbReference>
<name>A0A2S6HLV9_9FIRM</name>
<evidence type="ECO:0000256" key="1">
    <source>
        <dbReference type="ARBA" id="ARBA00022448"/>
    </source>
</evidence>
<evidence type="ECO:0000256" key="8">
    <source>
        <dbReference type="ARBA" id="ARBA00023136"/>
    </source>
</evidence>
<evidence type="ECO:0000313" key="10">
    <source>
        <dbReference type="EMBL" id="PPK78446.1"/>
    </source>
</evidence>
<feature type="domain" description="ABC transporter" evidence="9">
    <location>
        <begin position="6"/>
        <end position="246"/>
    </location>
</feature>
<dbReference type="CDD" id="cd03215">
    <property type="entry name" value="ABC_Carb_Monos_II"/>
    <property type="match status" value="1"/>
</dbReference>
<keyword evidence="7" id="KW-1278">Translocase</keyword>
<sequence>MNEIKLEMKDISIEFPGVKALNGVDFSLTSGSIHALVGANGAGKSTLMKVLAGVNTHYTGQISVGGEPVEIRCPKDAKNLGIEIVFQEVDTALIPYLTVAENVMFNTLVNKMGKKQVVHWKEIKRAAKAVLEKLNVAVDINKPVSALTLAQKQMVLIARCVVEKCRFLILDEPTAPLSNSETLELFRVVRELAKENVGVVFISHRLSELYEICESITIMRDGMLVTNLPLTKELEVNTLVEYMLGRCYEDNYIKKACKIGEPLLEIEDLTEKEGKVKNITITVREGEIVGVAGLVGAGKTELCKTLFSAYQLKSGTMKLRGKVIRAKGPTQAVKNGLALVPEERRKEGVLISDTVVSNISVAAMEKYTNKLSVVNKKREKEDARSMIRDLGIKTPSENQVVSLLSGGNQQKVVVGKWLNKDSEVYIFDEPTKGIDVGAKQDMYELIEGLAAKGKGIIYATCEFQEILSICDRIYVMYDGEIIRELTAADTDEKELLYYSTGGK</sequence>
<dbReference type="InterPro" id="IPR003439">
    <property type="entry name" value="ABC_transporter-like_ATP-bd"/>
</dbReference>
<evidence type="ECO:0000256" key="6">
    <source>
        <dbReference type="ARBA" id="ARBA00022840"/>
    </source>
</evidence>
<keyword evidence="11" id="KW-1185">Reference proteome</keyword>
<dbReference type="Gene3D" id="3.40.50.300">
    <property type="entry name" value="P-loop containing nucleotide triphosphate hydrolases"/>
    <property type="match status" value="2"/>
</dbReference>
<keyword evidence="6 10" id="KW-0067">ATP-binding</keyword>
<keyword evidence="1" id="KW-0813">Transport</keyword>
<keyword evidence="4" id="KW-0677">Repeat</keyword>
<dbReference type="SMART" id="SM00382">
    <property type="entry name" value="AAA"/>
    <property type="match status" value="2"/>
</dbReference>
<evidence type="ECO:0000256" key="2">
    <source>
        <dbReference type="ARBA" id="ARBA00022475"/>
    </source>
</evidence>